<evidence type="ECO:0000256" key="5">
    <source>
        <dbReference type="ARBA" id="ARBA00022692"/>
    </source>
</evidence>
<evidence type="ECO:0000313" key="23">
    <source>
        <dbReference type="EMBL" id="ONH93472.1"/>
    </source>
</evidence>
<comment type="function">
    <text evidence="18">This magnesium-dependent enzyme catalyzes the hydrolysis of ATP coupled with the translocation of calcium from the cytosol out of the cell or into organelles.</text>
</comment>
<dbReference type="InterPro" id="IPR023298">
    <property type="entry name" value="ATPase_P-typ_TM_dom_sf"/>
</dbReference>
<dbReference type="FunFam" id="1.20.1110.10:FF:000039">
    <property type="entry name" value="Calcium-transporting ATPase"/>
    <property type="match status" value="1"/>
</dbReference>
<dbReference type="InterPro" id="IPR036412">
    <property type="entry name" value="HAD-like_sf"/>
</dbReference>
<keyword evidence="12" id="KW-1278">Translocase</keyword>
<sequence>MLSRSNDCSTSLLDELDELDINLRAKRRWRMAYLALRVVRVMLELPKEIISRASNYEGDDEIVHYSFVPNIEDDEDAGLKEMAKEKDSATALSEHGGVFTAGLAKSDYTKSHYDYGKFLHDITTITFTRAKKRWRMAFAAIYAVRAMLSLPKEIVAKRNNYKHHSEIFHSFSHTAPDIELSTALDLKPRTKSQTDAYGFVPNPDFDHAGLTTMVKERDLGAVNESGGVIGIAASLRTNPENGIYGNDLHVNKRREVYGSNTYHKQPPKGLLYFVMDALKDTTILILCVCAALSLGFGIKEHGAKEGWYEGGSIFVAVFIVIVVSALSNFRQELQFDKLSKISSNIKIEVLRDRQRQQVSIFDIVVGDVVFLKLGDQIPADGLFLDGRSLQVDESSMTGESDHVEVDSAKNPFLLSGAKVVDGYAQMLVTSVGMNTAWGEMMSSISQDTNERTPLQARLDKLTSTIGKVGLIVAFLVLVVLLIRYFTGNTKDEYGNKEYSGSNKNIDNVLNGVVRIVSAAVTIVVVAIPEGLPLAVTLTLAYSMKRMMKDQAMVRKLQACETMGSATVICTDKTGTLTKNEMEVTKFWLGQEPIEKHNSIKQNVSELFHQGVGLNTTGSVYIPLSGSKPNISGSPTEKAILYWAVSDLGMDMEKMKLSYDILHVETFNSDKKRSGVLIKKKEDKSIHVHWKGAAEMIVAMCSSYYETDGAIKSLDEESRSNIEKIIQGMAASSLRCIAFAHTQILEEEIEYSNDEKTHPRLKEDELILLGVVGLKDPCRPGVLNAVKICRSAGVQIKMITGDNVFTAKAIATECGILQIGDEAIYGEQVIEGVEFRNYTHQERMEKVDNILVMARSSPFDKLLMVQCLKQKNHVVAVTGDGTNDAPALKEADIGLSMGIQGTEVAKESSDIIILDDNFNSVATVLRWGRCVYNNIQKFIQFQLTVNVAALVINFIAAVSAGDVPLTAVQLLWVNLIMDTLGALALATERPTNELMQKQPVGRTAPLITNIMWRNLLFQALYQIAVLLILQFRGESIFNVTGGVNDTLIFNTFVLCQVFNEFNSRSMEKQNVFKGIHRNRLFIGIVGVTILLQVVMVEFLKKFADTEKLNLFQWVTCILIAAVSWPIGWIVKCIPVPEEPVFEIIRRSIVTFKRNMRA</sequence>
<evidence type="ECO:0000259" key="20">
    <source>
        <dbReference type="Pfam" id="PF00122"/>
    </source>
</evidence>
<dbReference type="InterPro" id="IPR006408">
    <property type="entry name" value="P-type_ATPase_IIB"/>
</dbReference>
<dbReference type="SFLD" id="SFLDG00002">
    <property type="entry name" value="C1.7:_P-type_atpase_like"/>
    <property type="match status" value="1"/>
</dbReference>
<dbReference type="SFLD" id="SFLDS00003">
    <property type="entry name" value="Haloacid_Dehalogenase"/>
    <property type="match status" value="1"/>
</dbReference>
<dbReference type="SUPFAM" id="SSF81665">
    <property type="entry name" value="Calcium ATPase, transmembrane domain M"/>
    <property type="match status" value="1"/>
</dbReference>
<dbReference type="InterPro" id="IPR001757">
    <property type="entry name" value="P_typ_ATPase"/>
</dbReference>
<evidence type="ECO:0000313" key="24">
    <source>
        <dbReference type="Proteomes" id="UP000006882"/>
    </source>
</evidence>
<feature type="domain" description="P-type ATPase A" evidence="20">
    <location>
        <begin position="346"/>
        <end position="444"/>
    </location>
</feature>
<dbReference type="CDD" id="cd02081">
    <property type="entry name" value="P-type_ATPase_Ca_PMCA-like"/>
    <property type="match status" value="1"/>
</dbReference>
<evidence type="ECO:0000256" key="10">
    <source>
        <dbReference type="ARBA" id="ARBA00022842"/>
    </source>
</evidence>
<dbReference type="InterPro" id="IPR008250">
    <property type="entry name" value="ATPase_P-typ_transduc_dom_A_sf"/>
</dbReference>
<dbReference type="GO" id="GO:0005524">
    <property type="term" value="F:ATP binding"/>
    <property type="evidence" value="ECO:0007669"/>
    <property type="project" value="UniProtKB-KW"/>
</dbReference>
<evidence type="ECO:0000256" key="6">
    <source>
        <dbReference type="ARBA" id="ARBA00022723"/>
    </source>
</evidence>
<keyword evidence="24" id="KW-1185">Reference proteome</keyword>
<evidence type="ECO:0000256" key="17">
    <source>
        <dbReference type="ARBA" id="ARBA00048694"/>
    </source>
</evidence>
<dbReference type="eggNOG" id="KOG0204">
    <property type="taxonomic scope" value="Eukaryota"/>
</dbReference>
<feature type="transmembrane region" description="Helical" evidence="19">
    <location>
        <begin position="281"/>
        <end position="298"/>
    </location>
</feature>
<keyword evidence="4 19" id="KW-0109">Calcium transport</keyword>
<dbReference type="SUPFAM" id="SSF56784">
    <property type="entry name" value="HAD-like"/>
    <property type="match status" value="1"/>
</dbReference>
<comment type="similarity">
    <text evidence="2 19">Belongs to the cation transport ATPase (P-type) (TC 3.A.3) family. Type IIB subfamily.</text>
</comment>
<dbReference type="FunFam" id="3.40.1110.10:FF:000013">
    <property type="entry name" value="Calcium-transporting ATPase"/>
    <property type="match status" value="1"/>
</dbReference>
<evidence type="ECO:0000256" key="8">
    <source>
        <dbReference type="ARBA" id="ARBA00022837"/>
    </source>
</evidence>
<evidence type="ECO:0000256" key="19">
    <source>
        <dbReference type="RuleBase" id="RU361146"/>
    </source>
</evidence>
<organism evidence="23 24">
    <name type="scientific">Prunus persica</name>
    <name type="common">Peach</name>
    <name type="synonym">Amygdalus persica</name>
    <dbReference type="NCBI Taxonomy" id="3760"/>
    <lineage>
        <taxon>Eukaryota</taxon>
        <taxon>Viridiplantae</taxon>
        <taxon>Streptophyta</taxon>
        <taxon>Embryophyta</taxon>
        <taxon>Tracheophyta</taxon>
        <taxon>Spermatophyta</taxon>
        <taxon>Magnoliopsida</taxon>
        <taxon>eudicotyledons</taxon>
        <taxon>Gunneridae</taxon>
        <taxon>Pentapetalae</taxon>
        <taxon>rosids</taxon>
        <taxon>fabids</taxon>
        <taxon>Rosales</taxon>
        <taxon>Rosaceae</taxon>
        <taxon>Amygdaloideae</taxon>
        <taxon>Amygdaleae</taxon>
        <taxon>Prunus</taxon>
    </lineage>
</organism>
<evidence type="ECO:0000256" key="7">
    <source>
        <dbReference type="ARBA" id="ARBA00022741"/>
    </source>
</evidence>
<feature type="domain" description="Cation-transporting P-type ATPase C-terminal" evidence="21">
    <location>
        <begin position="962"/>
        <end position="1131"/>
    </location>
</feature>
<evidence type="ECO:0000256" key="13">
    <source>
        <dbReference type="ARBA" id="ARBA00022989"/>
    </source>
</evidence>
<dbReference type="OrthoDB" id="3352408at2759"/>
<dbReference type="SUPFAM" id="SSF81653">
    <property type="entry name" value="Calcium ATPase, transduction domain A"/>
    <property type="match status" value="1"/>
</dbReference>
<feature type="domain" description="Cation-transporting P-type ATPase N-terminal" evidence="22">
    <location>
        <begin position="225"/>
        <end position="293"/>
    </location>
</feature>
<dbReference type="InterPro" id="IPR018303">
    <property type="entry name" value="ATPase_P-typ_P_site"/>
</dbReference>
<comment type="catalytic activity">
    <reaction evidence="17 19">
        <text>Ca(2+)(in) + ATP + H2O = Ca(2+)(out) + ADP + phosphate + H(+)</text>
        <dbReference type="Rhea" id="RHEA:18105"/>
        <dbReference type="ChEBI" id="CHEBI:15377"/>
        <dbReference type="ChEBI" id="CHEBI:15378"/>
        <dbReference type="ChEBI" id="CHEBI:29108"/>
        <dbReference type="ChEBI" id="CHEBI:30616"/>
        <dbReference type="ChEBI" id="CHEBI:43474"/>
        <dbReference type="ChEBI" id="CHEBI:456216"/>
        <dbReference type="EC" id="7.2.2.10"/>
    </reaction>
</comment>
<proteinExistence type="inferred from homology"/>
<keyword evidence="8 19" id="KW-0106">Calcium</keyword>
<feature type="transmembrane region" description="Helical" evidence="19">
    <location>
        <begin position="310"/>
        <end position="329"/>
    </location>
</feature>
<dbReference type="SMR" id="A0A251N2A4"/>
<feature type="transmembrane region" description="Helical" evidence="19">
    <location>
        <begin position="966"/>
        <end position="985"/>
    </location>
</feature>
<feature type="transmembrane region" description="Helical" evidence="19">
    <location>
        <begin position="1079"/>
        <end position="1097"/>
    </location>
</feature>
<feature type="transmembrane region" description="Helical" evidence="19">
    <location>
        <begin position="942"/>
        <end position="960"/>
    </location>
</feature>
<keyword evidence="15 19" id="KW-0406">Ion transport</keyword>
<evidence type="ECO:0000256" key="12">
    <source>
        <dbReference type="ARBA" id="ARBA00022967"/>
    </source>
</evidence>
<feature type="transmembrane region" description="Helical" evidence="19">
    <location>
        <begin position="1109"/>
        <end position="1129"/>
    </location>
</feature>
<dbReference type="GO" id="GO:0046872">
    <property type="term" value="F:metal ion binding"/>
    <property type="evidence" value="ECO:0007669"/>
    <property type="project" value="UniProtKB-KW"/>
</dbReference>
<accession>A0A251N2A4</accession>
<dbReference type="EC" id="7.2.2.10" evidence="19"/>
<dbReference type="Gramene" id="ONH93472">
    <property type="protein sequence ID" value="ONH93472"/>
    <property type="gene ID" value="PRUPE_8G234200"/>
</dbReference>
<keyword evidence="11" id="KW-0112">Calmodulin-binding</keyword>
<evidence type="ECO:0000256" key="9">
    <source>
        <dbReference type="ARBA" id="ARBA00022840"/>
    </source>
</evidence>
<dbReference type="EMBL" id="CM007658">
    <property type="protein sequence ID" value="ONH93472.1"/>
    <property type="molecule type" value="Genomic_DNA"/>
</dbReference>
<keyword evidence="3 19" id="KW-0813">Transport</keyword>
<keyword evidence="5 19" id="KW-0812">Transmembrane</keyword>
<dbReference type="PANTHER" id="PTHR24093">
    <property type="entry name" value="CATION TRANSPORTING ATPASE"/>
    <property type="match status" value="1"/>
</dbReference>
<protein>
    <recommendedName>
        <fullName evidence="19">Calcium-transporting ATPase</fullName>
        <ecNumber evidence="19">7.2.2.10</ecNumber>
    </recommendedName>
</protein>
<evidence type="ECO:0000256" key="4">
    <source>
        <dbReference type="ARBA" id="ARBA00022568"/>
    </source>
</evidence>
<dbReference type="PRINTS" id="PR00121">
    <property type="entry name" value="NAKATPASE"/>
</dbReference>
<dbReference type="Proteomes" id="UP000006882">
    <property type="component" value="Chromosome G8"/>
</dbReference>
<dbReference type="NCBIfam" id="TIGR01517">
    <property type="entry name" value="ATPase-IIB_Ca"/>
    <property type="match status" value="1"/>
</dbReference>
<dbReference type="GO" id="GO:0005516">
    <property type="term" value="F:calmodulin binding"/>
    <property type="evidence" value="ECO:0007669"/>
    <property type="project" value="UniProtKB-KW"/>
</dbReference>
<dbReference type="FunFam" id="2.70.150.10:FF:000006">
    <property type="entry name" value="Calcium-transporting ATPase"/>
    <property type="match status" value="1"/>
</dbReference>
<dbReference type="InterPro" id="IPR004014">
    <property type="entry name" value="ATPase_P-typ_cation-transptr_N"/>
</dbReference>
<dbReference type="InterPro" id="IPR023299">
    <property type="entry name" value="ATPase_P-typ_cyto_dom_N"/>
</dbReference>
<dbReference type="Gene3D" id="2.70.150.10">
    <property type="entry name" value="Calcium-transporting ATPase, cytoplasmic transduction domain A"/>
    <property type="match status" value="1"/>
</dbReference>
<keyword evidence="7 19" id="KW-0547">Nucleotide-binding</keyword>
<evidence type="ECO:0000256" key="15">
    <source>
        <dbReference type="ARBA" id="ARBA00023065"/>
    </source>
</evidence>
<evidence type="ECO:0000259" key="21">
    <source>
        <dbReference type="Pfam" id="PF00689"/>
    </source>
</evidence>
<dbReference type="Pfam" id="PF13246">
    <property type="entry name" value="Cation_ATPase"/>
    <property type="match status" value="1"/>
</dbReference>
<keyword evidence="13 19" id="KW-1133">Transmembrane helix</keyword>
<dbReference type="PROSITE" id="PS00154">
    <property type="entry name" value="ATPASE_E1_E2"/>
    <property type="match status" value="1"/>
</dbReference>
<dbReference type="SFLD" id="SFLDF00027">
    <property type="entry name" value="p-type_atpase"/>
    <property type="match status" value="1"/>
</dbReference>
<dbReference type="Pfam" id="PF00690">
    <property type="entry name" value="Cation_ATPase_N"/>
    <property type="match status" value="1"/>
</dbReference>
<dbReference type="GO" id="GO:0005886">
    <property type="term" value="C:plasma membrane"/>
    <property type="evidence" value="ECO:0000318"/>
    <property type="project" value="GO_Central"/>
</dbReference>
<evidence type="ECO:0000256" key="18">
    <source>
        <dbReference type="ARBA" id="ARBA00053300"/>
    </source>
</evidence>
<name>A0A251N2A4_PRUPE</name>
<dbReference type="InterPro" id="IPR023214">
    <property type="entry name" value="HAD_sf"/>
</dbReference>
<feature type="transmembrane region" description="Helical" evidence="19">
    <location>
        <begin position="1005"/>
        <end position="1028"/>
    </location>
</feature>
<dbReference type="PANTHER" id="PTHR24093:SF455">
    <property type="entry name" value="CALCIUM-TRANSPORTING ATPASE 12, PLASMA MEMBRANE-TYPE"/>
    <property type="match status" value="1"/>
</dbReference>
<evidence type="ECO:0000256" key="2">
    <source>
        <dbReference type="ARBA" id="ARBA00006124"/>
    </source>
</evidence>
<dbReference type="InterPro" id="IPR044492">
    <property type="entry name" value="P_typ_ATPase_HD_dom"/>
</dbReference>
<dbReference type="GO" id="GO:0016887">
    <property type="term" value="F:ATP hydrolysis activity"/>
    <property type="evidence" value="ECO:0007669"/>
    <property type="project" value="InterPro"/>
</dbReference>
<keyword evidence="16 19" id="KW-0472">Membrane</keyword>
<dbReference type="Pfam" id="PF00689">
    <property type="entry name" value="Cation_ATPase_C"/>
    <property type="match status" value="1"/>
</dbReference>
<feature type="transmembrane region" description="Helical" evidence="19">
    <location>
        <begin position="1034"/>
        <end position="1058"/>
    </location>
</feature>
<dbReference type="Gene3D" id="1.20.1110.10">
    <property type="entry name" value="Calcium-transporting ATPase, transmembrane domain"/>
    <property type="match status" value="1"/>
</dbReference>
<evidence type="ECO:0000256" key="16">
    <source>
        <dbReference type="ARBA" id="ARBA00023136"/>
    </source>
</evidence>
<dbReference type="SUPFAM" id="SSF81660">
    <property type="entry name" value="Metal cation-transporting ATPase, ATP-binding domain N"/>
    <property type="match status" value="1"/>
</dbReference>
<feature type="transmembrane region" description="Helical" evidence="19">
    <location>
        <begin position="465"/>
        <end position="485"/>
    </location>
</feature>
<dbReference type="FunFam" id="3.40.50.1000:FF:000018">
    <property type="entry name" value="Calcium-transporting ATPase"/>
    <property type="match status" value="1"/>
</dbReference>
<dbReference type="InterPro" id="IPR006068">
    <property type="entry name" value="ATPase_P-typ_cation-transptr_C"/>
</dbReference>
<dbReference type="Gene3D" id="3.40.50.1000">
    <property type="entry name" value="HAD superfamily/HAD-like"/>
    <property type="match status" value="1"/>
</dbReference>
<dbReference type="AlphaFoldDB" id="A0A251N2A4"/>
<dbReference type="InterPro" id="IPR059000">
    <property type="entry name" value="ATPase_P-type_domA"/>
</dbReference>
<feature type="transmembrane region" description="Helical" evidence="19">
    <location>
        <begin position="515"/>
        <end position="541"/>
    </location>
</feature>
<evidence type="ECO:0000259" key="22">
    <source>
        <dbReference type="Pfam" id="PF00690"/>
    </source>
</evidence>
<reference evidence="23 24" key="1">
    <citation type="journal article" date="2013" name="Nat. Genet.">
        <title>The high-quality draft genome of peach (Prunus persica) identifies unique patterns of genetic diversity, domestication and genome evolution.</title>
        <authorList>
            <consortium name="International Peach Genome Initiative"/>
            <person name="Verde I."/>
            <person name="Abbott A.G."/>
            <person name="Scalabrin S."/>
            <person name="Jung S."/>
            <person name="Shu S."/>
            <person name="Marroni F."/>
            <person name="Zhebentyayeva T."/>
            <person name="Dettori M.T."/>
            <person name="Grimwood J."/>
            <person name="Cattonaro F."/>
            <person name="Zuccolo A."/>
            <person name="Rossini L."/>
            <person name="Jenkins J."/>
            <person name="Vendramin E."/>
            <person name="Meisel L.A."/>
            <person name="Decroocq V."/>
            <person name="Sosinski B."/>
            <person name="Prochnik S."/>
            <person name="Mitros T."/>
            <person name="Policriti A."/>
            <person name="Cipriani G."/>
            <person name="Dondini L."/>
            <person name="Ficklin S."/>
            <person name="Goodstein D.M."/>
            <person name="Xuan P."/>
            <person name="Del Fabbro C."/>
            <person name="Aramini V."/>
            <person name="Copetti D."/>
            <person name="Gonzalez S."/>
            <person name="Horner D.S."/>
            <person name="Falchi R."/>
            <person name="Lucas S."/>
            <person name="Mica E."/>
            <person name="Maldonado J."/>
            <person name="Lazzari B."/>
            <person name="Bielenberg D."/>
            <person name="Pirona R."/>
            <person name="Miculan M."/>
            <person name="Barakat A."/>
            <person name="Testolin R."/>
            <person name="Stella A."/>
            <person name="Tartarini S."/>
            <person name="Tonutti P."/>
            <person name="Arus P."/>
            <person name="Orellana A."/>
            <person name="Wells C."/>
            <person name="Main D."/>
            <person name="Vizzotto G."/>
            <person name="Silva H."/>
            <person name="Salamini F."/>
            <person name="Schmutz J."/>
            <person name="Morgante M."/>
            <person name="Rokhsar D.S."/>
        </authorList>
    </citation>
    <scope>NUCLEOTIDE SEQUENCE [LARGE SCALE GENOMIC DNA]</scope>
    <source>
        <strain evidence="24">cv. Nemared</strain>
    </source>
</reference>
<evidence type="ECO:0000256" key="14">
    <source>
        <dbReference type="ARBA" id="ARBA00022990"/>
    </source>
</evidence>
<evidence type="ECO:0000256" key="3">
    <source>
        <dbReference type="ARBA" id="ARBA00022448"/>
    </source>
</evidence>
<keyword evidence="6" id="KW-0479">Metal-binding</keyword>
<evidence type="ECO:0000256" key="1">
    <source>
        <dbReference type="ARBA" id="ARBA00004141"/>
    </source>
</evidence>
<dbReference type="GO" id="GO:0005388">
    <property type="term" value="F:P-type calcium transporter activity"/>
    <property type="evidence" value="ECO:0000318"/>
    <property type="project" value="GO_Central"/>
</dbReference>
<dbReference type="NCBIfam" id="TIGR01494">
    <property type="entry name" value="ATPase_P-type"/>
    <property type="match status" value="3"/>
</dbReference>
<comment type="subcellular location">
    <subcellularLocation>
        <location evidence="1 19">Membrane</location>
        <topology evidence="1 19">Multi-pass membrane protein</topology>
    </subcellularLocation>
</comment>
<keyword evidence="10" id="KW-0460">Magnesium</keyword>
<keyword evidence="14" id="KW-0007">Acetylation</keyword>
<evidence type="ECO:0000256" key="11">
    <source>
        <dbReference type="ARBA" id="ARBA00022860"/>
    </source>
</evidence>
<keyword evidence="9 19" id="KW-0067">ATP-binding</keyword>
<dbReference type="STRING" id="3760.A0A251N2A4"/>
<comment type="function">
    <text evidence="19">Catalyzes the hydrolysis of ATP coupled with the transport of calcium.</text>
</comment>
<gene>
    <name evidence="23" type="ORF">PRUPE_8G234200</name>
</gene>
<dbReference type="PRINTS" id="PR00119">
    <property type="entry name" value="CATATPASE"/>
</dbReference>
<dbReference type="Gene3D" id="3.40.1110.10">
    <property type="entry name" value="Calcium-transporting ATPase, cytoplasmic domain N"/>
    <property type="match status" value="1"/>
</dbReference>
<dbReference type="Pfam" id="PF00122">
    <property type="entry name" value="E1-E2_ATPase"/>
    <property type="match status" value="1"/>
</dbReference>